<dbReference type="SUPFAM" id="SSF56235">
    <property type="entry name" value="N-terminal nucleophile aminohydrolases (Ntn hydrolases)"/>
    <property type="match status" value="1"/>
</dbReference>
<evidence type="ECO:0000313" key="2">
    <source>
        <dbReference type="EMBL" id="JAD09841.1"/>
    </source>
</evidence>
<dbReference type="EMBL" id="GBXI01003601">
    <property type="protein sequence ID" value="JAD10691.1"/>
    <property type="molecule type" value="Transcribed_RNA"/>
</dbReference>
<gene>
    <name evidence="3" type="primary">Prosalpha7_2</name>
    <name evidence="2" type="synonym">Prosalpha7_1</name>
    <name evidence="3" type="ORF">g.13472</name>
    <name evidence="2" type="ORF">g.13474</name>
</gene>
<dbReference type="Pfam" id="PF00227">
    <property type="entry name" value="Proteasome"/>
    <property type="match status" value="1"/>
</dbReference>
<evidence type="ECO:0000256" key="1">
    <source>
        <dbReference type="ARBA" id="ARBA00022942"/>
    </source>
</evidence>
<name>A0A0A1XI86_ZEUCU</name>
<dbReference type="InterPro" id="IPR050115">
    <property type="entry name" value="Proteasome_alpha"/>
</dbReference>
<dbReference type="AlphaFoldDB" id="A0A0A1XI86"/>
<protein>
    <submittedName>
        <fullName evidence="3">Proteasome subunit alpha type-3</fullName>
    </submittedName>
</protein>
<reference evidence="3" key="1">
    <citation type="submission" date="2014-11" db="EMBL/GenBank/DDBJ databases">
        <authorList>
            <person name="Geib S."/>
        </authorList>
    </citation>
    <scope>NUCLEOTIDE SEQUENCE</scope>
</reference>
<sequence length="230" mass="25995">MSTEVYYKQCAPSIGFDENGKIDDVEEAKALVAKSTAAIGILCKDGVVLAVENSVRNPLHIKKPLSRIFKVDNSIGMVVVGNLPDGRALLDKAKENARNYYQSRKQHISLEELIENLGEYLHNYTNNAFVRPFGVSVILCGWNKDNGYQLYKLEPCGDFYSYFACVAGKSEHIMFENEMQDFDPETMVVSSAVIKAKEMIKKQSRDYPFYRSMELCILGEGNLEIMSEQF</sequence>
<dbReference type="InterPro" id="IPR001353">
    <property type="entry name" value="Proteasome_sua/b"/>
</dbReference>
<dbReference type="PANTHER" id="PTHR11599">
    <property type="entry name" value="PROTEASOME SUBUNIT ALPHA/BETA"/>
    <property type="match status" value="1"/>
</dbReference>
<dbReference type="Gene3D" id="3.60.20.10">
    <property type="entry name" value="Glutamine Phosphoribosylpyrophosphate, subunit 1, domain 1"/>
    <property type="match status" value="1"/>
</dbReference>
<dbReference type="OrthoDB" id="40134at2759"/>
<dbReference type="InterPro" id="IPR029055">
    <property type="entry name" value="Ntn_hydrolases_N"/>
</dbReference>
<reference evidence="3" key="2">
    <citation type="journal article" date="2015" name="Gigascience">
        <title>Reconstructing a comprehensive transcriptome assembly of a white-pupal translocated strain of the pest fruit fly Bactrocera cucurbitae.</title>
        <authorList>
            <person name="Sim S.B."/>
            <person name="Calla B."/>
            <person name="Hall B."/>
            <person name="DeRego T."/>
            <person name="Geib S.M."/>
        </authorList>
    </citation>
    <scope>NUCLEOTIDE SEQUENCE</scope>
</reference>
<dbReference type="GO" id="GO:0005839">
    <property type="term" value="C:proteasome core complex"/>
    <property type="evidence" value="ECO:0007669"/>
    <property type="project" value="InterPro"/>
</dbReference>
<organism evidence="3">
    <name type="scientific">Zeugodacus cucurbitae</name>
    <name type="common">Melon fruit fly</name>
    <name type="synonym">Bactrocera cucurbitae</name>
    <dbReference type="NCBI Taxonomy" id="28588"/>
    <lineage>
        <taxon>Eukaryota</taxon>
        <taxon>Metazoa</taxon>
        <taxon>Ecdysozoa</taxon>
        <taxon>Arthropoda</taxon>
        <taxon>Hexapoda</taxon>
        <taxon>Insecta</taxon>
        <taxon>Pterygota</taxon>
        <taxon>Neoptera</taxon>
        <taxon>Endopterygota</taxon>
        <taxon>Diptera</taxon>
        <taxon>Brachycera</taxon>
        <taxon>Muscomorpha</taxon>
        <taxon>Tephritoidea</taxon>
        <taxon>Tephritidae</taxon>
        <taxon>Zeugodacus</taxon>
        <taxon>Zeugodacus</taxon>
    </lineage>
</organism>
<proteinExistence type="predicted"/>
<evidence type="ECO:0000313" key="3">
    <source>
        <dbReference type="EMBL" id="JAD10691.1"/>
    </source>
</evidence>
<accession>A0A0A1XI86</accession>
<keyword evidence="1 3" id="KW-0647">Proteasome</keyword>
<dbReference type="GO" id="GO:0051603">
    <property type="term" value="P:proteolysis involved in protein catabolic process"/>
    <property type="evidence" value="ECO:0007669"/>
    <property type="project" value="InterPro"/>
</dbReference>
<dbReference type="EMBL" id="GBXI01004451">
    <property type="protein sequence ID" value="JAD09841.1"/>
    <property type="molecule type" value="Transcribed_RNA"/>
</dbReference>